<dbReference type="EMBL" id="KZ308255">
    <property type="protein sequence ID" value="KAG8225863.1"/>
    <property type="molecule type" value="Genomic_DNA"/>
</dbReference>
<reference evidence="1" key="2">
    <citation type="submission" date="2017-10" db="EMBL/GenBank/DDBJ databases">
        <title>Ladona fulva Genome sequencing and assembly.</title>
        <authorList>
            <person name="Murali S."/>
            <person name="Richards S."/>
            <person name="Bandaranaike D."/>
            <person name="Bellair M."/>
            <person name="Blankenburg K."/>
            <person name="Chao H."/>
            <person name="Dinh H."/>
            <person name="Doddapaneni H."/>
            <person name="Dugan-Rocha S."/>
            <person name="Elkadiri S."/>
            <person name="Gnanaolivu R."/>
            <person name="Hernandez B."/>
            <person name="Skinner E."/>
            <person name="Javaid M."/>
            <person name="Lee S."/>
            <person name="Li M."/>
            <person name="Ming W."/>
            <person name="Munidasa M."/>
            <person name="Muniz J."/>
            <person name="Nguyen L."/>
            <person name="Hughes D."/>
            <person name="Osuji N."/>
            <person name="Pu L.-L."/>
            <person name="Puazo M."/>
            <person name="Qu C."/>
            <person name="Quiroz J."/>
            <person name="Raj R."/>
            <person name="Weissenberger G."/>
            <person name="Xin Y."/>
            <person name="Zou X."/>
            <person name="Han Y."/>
            <person name="Worley K."/>
            <person name="Muzny D."/>
            <person name="Gibbs R."/>
        </authorList>
    </citation>
    <scope>NUCLEOTIDE SEQUENCE</scope>
    <source>
        <strain evidence="1">Sampled in the wild</strain>
    </source>
</reference>
<organism evidence="1 2">
    <name type="scientific">Ladona fulva</name>
    <name type="common">Scarce chaser dragonfly</name>
    <name type="synonym">Libellula fulva</name>
    <dbReference type="NCBI Taxonomy" id="123851"/>
    <lineage>
        <taxon>Eukaryota</taxon>
        <taxon>Metazoa</taxon>
        <taxon>Ecdysozoa</taxon>
        <taxon>Arthropoda</taxon>
        <taxon>Hexapoda</taxon>
        <taxon>Insecta</taxon>
        <taxon>Pterygota</taxon>
        <taxon>Palaeoptera</taxon>
        <taxon>Odonata</taxon>
        <taxon>Epiprocta</taxon>
        <taxon>Anisoptera</taxon>
        <taxon>Libelluloidea</taxon>
        <taxon>Libellulidae</taxon>
        <taxon>Ladona</taxon>
    </lineage>
</organism>
<evidence type="ECO:0000313" key="2">
    <source>
        <dbReference type="Proteomes" id="UP000792457"/>
    </source>
</evidence>
<dbReference type="OrthoDB" id="10257153at2759"/>
<comment type="caution">
    <text evidence="1">The sequence shown here is derived from an EMBL/GenBank/DDBJ whole genome shotgun (WGS) entry which is preliminary data.</text>
</comment>
<feature type="non-terminal residue" evidence="1">
    <location>
        <position position="1"/>
    </location>
</feature>
<dbReference type="AlphaFoldDB" id="A0A8K0K0P8"/>
<protein>
    <submittedName>
        <fullName evidence="1">Uncharacterized protein</fullName>
    </submittedName>
</protein>
<reference evidence="1" key="1">
    <citation type="submission" date="2013-04" db="EMBL/GenBank/DDBJ databases">
        <authorList>
            <person name="Qu J."/>
            <person name="Murali S.C."/>
            <person name="Bandaranaike D."/>
            <person name="Bellair M."/>
            <person name="Blankenburg K."/>
            <person name="Chao H."/>
            <person name="Dinh H."/>
            <person name="Doddapaneni H."/>
            <person name="Downs B."/>
            <person name="Dugan-Rocha S."/>
            <person name="Elkadiri S."/>
            <person name="Gnanaolivu R.D."/>
            <person name="Hernandez B."/>
            <person name="Javaid M."/>
            <person name="Jayaseelan J.C."/>
            <person name="Lee S."/>
            <person name="Li M."/>
            <person name="Ming W."/>
            <person name="Munidasa M."/>
            <person name="Muniz J."/>
            <person name="Nguyen L."/>
            <person name="Ongeri F."/>
            <person name="Osuji N."/>
            <person name="Pu L.-L."/>
            <person name="Puazo M."/>
            <person name="Qu C."/>
            <person name="Quiroz J."/>
            <person name="Raj R."/>
            <person name="Weissenberger G."/>
            <person name="Xin Y."/>
            <person name="Zou X."/>
            <person name="Han Y."/>
            <person name="Richards S."/>
            <person name="Worley K."/>
            <person name="Muzny D."/>
            <person name="Gibbs R."/>
        </authorList>
    </citation>
    <scope>NUCLEOTIDE SEQUENCE</scope>
    <source>
        <strain evidence="1">Sampled in the wild</strain>
    </source>
</reference>
<name>A0A8K0K0P8_LADFU</name>
<gene>
    <name evidence="1" type="ORF">J437_LFUL004793</name>
</gene>
<keyword evidence="2" id="KW-1185">Reference proteome</keyword>
<proteinExistence type="predicted"/>
<dbReference type="Proteomes" id="UP000792457">
    <property type="component" value="Unassembled WGS sequence"/>
</dbReference>
<sequence length="269" mass="30310">MEDDLKCVQVCGFDMSLSLPSGLCIERKVLHGCPFYIKQKHISKGKNSVIDEEFRLYLFNGNILKFMTNGEIIILCPNSTVYICKKFELSEKSVENENTENLKDKMRDSNNISATNYTTLLPSGKHCEKINGNFHELPSLVLRYTTDLEVEKVYITRGDGTCSVLQCGGHLVVNFPDKSCISTTLNLIEEDFLSDLVWEEGDVATYFSNSDISENYGSSEENGSSIIIGEPVVEEAYVVIYLNYQMEHPHYASIYFDGLNESATITLPQ</sequence>
<accession>A0A8K0K0P8</accession>
<evidence type="ECO:0000313" key="1">
    <source>
        <dbReference type="EMBL" id="KAG8225863.1"/>
    </source>
</evidence>